<organism evidence="10 11">
    <name type="scientific">Hymenobacter rubripertinctus</name>
    <dbReference type="NCBI Taxonomy" id="2029981"/>
    <lineage>
        <taxon>Bacteria</taxon>
        <taxon>Pseudomonadati</taxon>
        <taxon>Bacteroidota</taxon>
        <taxon>Cytophagia</taxon>
        <taxon>Cytophagales</taxon>
        <taxon>Hymenobacteraceae</taxon>
        <taxon>Hymenobacter</taxon>
    </lineage>
</organism>
<reference evidence="10 11" key="1">
    <citation type="submission" date="2019-01" db="EMBL/GenBank/DDBJ databases">
        <title>Hymenobacter humicola sp. nov., isolated from soils in Antarctica.</title>
        <authorList>
            <person name="Sedlacek I."/>
            <person name="Holochova P."/>
            <person name="Kralova S."/>
            <person name="Pantucek R."/>
            <person name="Stankova E."/>
            <person name="Vrbovska V."/>
            <person name="Kristofova L."/>
            <person name="Svec P."/>
            <person name="Busse H.-J."/>
        </authorList>
    </citation>
    <scope>NUCLEOTIDE SEQUENCE [LARGE SCALE GENOMIC DNA]</scope>
    <source>
        <strain evidence="10 11">CCM 8852</strain>
    </source>
</reference>
<keyword evidence="4 8" id="KW-0812">Transmembrane</keyword>
<dbReference type="EMBL" id="QYCN01000016">
    <property type="protein sequence ID" value="RIY09511.1"/>
    <property type="molecule type" value="Genomic_DNA"/>
</dbReference>
<keyword evidence="11" id="KW-1185">Reference proteome</keyword>
<name>A0A418QWJ6_9BACT</name>
<keyword evidence="5" id="KW-0448">Lipopolysaccharide biosynthesis</keyword>
<protein>
    <submittedName>
        <fullName evidence="10">Glycosyltransferase</fullName>
    </submittedName>
</protein>
<evidence type="ECO:0000256" key="3">
    <source>
        <dbReference type="ARBA" id="ARBA00022679"/>
    </source>
</evidence>
<dbReference type="GO" id="GO:0009103">
    <property type="term" value="P:lipopolysaccharide biosynthetic process"/>
    <property type="evidence" value="ECO:0007669"/>
    <property type="project" value="UniProtKB-KW"/>
</dbReference>
<evidence type="ECO:0000256" key="1">
    <source>
        <dbReference type="ARBA" id="ARBA00022475"/>
    </source>
</evidence>
<feature type="transmembrane region" description="Helical" evidence="8">
    <location>
        <begin position="180"/>
        <end position="197"/>
    </location>
</feature>
<feature type="domain" description="Glycosyltransferase 2-like" evidence="9">
    <location>
        <begin position="5"/>
        <end position="170"/>
    </location>
</feature>
<evidence type="ECO:0000256" key="2">
    <source>
        <dbReference type="ARBA" id="ARBA00022676"/>
    </source>
</evidence>
<evidence type="ECO:0000256" key="7">
    <source>
        <dbReference type="ARBA" id="ARBA00023136"/>
    </source>
</evidence>
<dbReference type="Proteomes" id="UP000284250">
    <property type="component" value="Unassembled WGS sequence"/>
</dbReference>
<dbReference type="Pfam" id="PF00535">
    <property type="entry name" value="Glycos_transf_2"/>
    <property type="match status" value="1"/>
</dbReference>
<evidence type="ECO:0000256" key="6">
    <source>
        <dbReference type="ARBA" id="ARBA00022989"/>
    </source>
</evidence>
<evidence type="ECO:0000259" key="9">
    <source>
        <dbReference type="Pfam" id="PF00535"/>
    </source>
</evidence>
<dbReference type="Gene3D" id="3.90.550.10">
    <property type="entry name" value="Spore Coat Polysaccharide Biosynthesis Protein SpsA, Chain A"/>
    <property type="match status" value="1"/>
</dbReference>
<evidence type="ECO:0000256" key="8">
    <source>
        <dbReference type="SAM" id="Phobius"/>
    </source>
</evidence>
<dbReference type="InterPro" id="IPR001173">
    <property type="entry name" value="Glyco_trans_2-like"/>
</dbReference>
<keyword evidence="3 10" id="KW-0808">Transferase</keyword>
<evidence type="ECO:0000256" key="5">
    <source>
        <dbReference type="ARBA" id="ARBA00022985"/>
    </source>
</evidence>
<dbReference type="AlphaFoldDB" id="A0A418QWJ6"/>
<evidence type="ECO:0000313" key="11">
    <source>
        <dbReference type="Proteomes" id="UP000284250"/>
    </source>
</evidence>
<dbReference type="GO" id="GO:0016757">
    <property type="term" value="F:glycosyltransferase activity"/>
    <property type="evidence" value="ECO:0007669"/>
    <property type="project" value="UniProtKB-KW"/>
</dbReference>
<dbReference type="InterPro" id="IPR029044">
    <property type="entry name" value="Nucleotide-diphossugar_trans"/>
</dbReference>
<feature type="transmembrane region" description="Helical" evidence="8">
    <location>
        <begin position="218"/>
        <end position="251"/>
    </location>
</feature>
<accession>A0A418QWJ6</accession>
<dbReference type="GO" id="GO:0005886">
    <property type="term" value="C:plasma membrane"/>
    <property type="evidence" value="ECO:0007669"/>
    <property type="project" value="TreeGrafter"/>
</dbReference>
<keyword evidence="1" id="KW-1003">Cell membrane</keyword>
<dbReference type="PANTHER" id="PTHR48090:SF3">
    <property type="entry name" value="UNDECAPRENYL-PHOSPHATE 4-DEOXY-4-FORMAMIDO-L-ARABINOSE TRANSFERASE"/>
    <property type="match status" value="1"/>
</dbReference>
<comment type="caution">
    <text evidence="10">The sequence shown here is derived from an EMBL/GenBank/DDBJ whole genome shotgun (WGS) entry which is preliminary data.</text>
</comment>
<keyword evidence="7 8" id="KW-0472">Membrane</keyword>
<feature type="transmembrane region" description="Helical" evidence="8">
    <location>
        <begin position="263"/>
        <end position="290"/>
    </location>
</feature>
<dbReference type="SUPFAM" id="SSF53448">
    <property type="entry name" value="Nucleotide-diphospho-sugar transferases"/>
    <property type="match status" value="1"/>
</dbReference>
<evidence type="ECO:0000256" key="4">
    <source>
        <dbReference type="ARBA" id="ARBA00022692"/>
    </source>
</evidence>
<dbReference type="RefSeq" id="WP_119656012.1">
    <property type="nucleotide sequence ID" value="NZ_JBHUOI010000044.1"/>
</dbReference>
<keyword evidence="2" id="KW-0328">Glycosyltransferase</keyword>
<gene>
    <name evidence="10" type="ORF">D0T11_11865</name>
</gene>
<evidence type="ECO:0000313" key="10">
    <source>
        <dbReference type="EMBL" id="RIY09511.1"/>
    </source>
</evidence>
<sequence length="319" mass="35998">MPKLSVIIPCYFNEDNIPVTGRELLANEALFPADLSFEYILVDDGSEDGTLQALLDFRAAYPEKVRVVELAGNVGSYNAIVAGMAQATGDCMAIITADMQDPPELMVQMYDYWQKGLKLIIGNRQDREETGLQQLFAKTFHALMKKIALPNIPDGGFDFVFFDRQVAEHILRLHERNSNLFYLMVWLGYPYVNIPYVRRKREIGKSRWTLKKKMKLFIDSILAFSFFPIRAISVLGLALGLAAFAYGLYIIGLHLFGSQEPEGWSALMVVVLFVSAFQMTALGVIGEYVWRGLDAARNRPLYVVKEVYEQEPAATGRLT</sequence>
<keyword evidence="6 8" id="KW-1133">Transmembrane helix</keyword>
<dbReference type="PANTHER" id="PTHR48090">
    <property type="entry name" value="UNDECAPRENYL-PHOSPHATE 4-DEOXY-4-FORMAMIDO-L-ARABINOSE TRANSFERASE-RELATED"/>
    <property type="match status" value="1"/>
</dbReference>
<dbReference type="InterPro" id="IPR050256">
    <property type="entry name" value="Glycosyltransferase_2"/>
</dbReference>
<dbReference type="CDD" id="cd04187">
    <property type="entry name" value="DPM1_like_bac"/>
    <property type="match status" value="1"/>
</dbReference>
<dbReference type="OrthoDB" id="9807778at2"/>
<proteinExistence type="predicted"/>